<dbReference type="PANTHER" id="PTHR43193:SF2">
    <property type="entry name" value="POLYFERREDOXIN PROTEIN FWDF"/>
    <property type="match status" value="1"/>
</dbReference>
<organism evidence="5 6">
    <name type="scientific">Candidatus Amulumruptor caecigallinarius</name>
    <dbReference type="NCBI Taxonomy" id="2109911"/>
    <lineage>
        <taxon>Bacteria</taxon>
        <taxon>Pseudomonadati</taxon>
        <taxon>Bacteroidota</taxon>
        <taxon>Bacteroidia</taxon>
        <taxon>Bacteroidales</taxon>
        <taxon>Muribaculaceae</taxon>
        <taxon>Candidatus Amulumruptor</taxon>
    </lineage>
</organism>
<reference evidence="5" key="1">
    <citation type="journal article" date="2021" name="PeerJ">
        <title>Extensive microbial diversity within the chicken gut microbiome revealed by metagenomics and culture.</title>
        <authorList>
            <person name="Gilroy R."/>
            <person name="Ravi A."/>
            <person name="Getino M."/>
            <person name="Pursley I."/>
            <person name="Horton D.L."/>
            <person name="Alikhan N.F."/>
            <person name="Baker D."/>
            <person name="Gharbi K."/>
            <person name="Hall N."/>
            <person name="Watson M."/>
            <person name="Adriaenssens E.M."/>
            <person name="Foster-Nyarko E."/>
            <person name="Jarju S."/>
            <person name="Secka A."/>
            <person name="Antonio M."/>
            <person name="Oren A."/>
            <person name="Chaudhuri R.R."/>
            <person name="La Ragione R."/>
            <person name="Hildebrand F."/>
            <person name="Pallen M.J."/>
        </authorList>
    </citation>
    <scope>NUCLEOTIDE SEQUENCE</scope>
    <source>
        <strain evidence="5">4100</strain>
    </source>
</reference>
<feature type="non-terminal residue" evidence="5">
    <location>
        <position position="377"/>
    </location>
</feature>
<dbReference type="AlphaFoldDB" id="A0A921EA30"/>
<accession>A0A921EA30</accession>
<dbReference type="GO" id="GO:0051536">
    <property type="term" value="F:iron-sulfur cluster binding"/>
    <property type="evidence" value="ECO:0007669"/>
    <property type="project" value="UniProtKB-KW"/>
</dbReference>
<dbReference type="Pfam" id="PF12838">
    <property type="entry name" value="Fer4_7"/>
    <property type="match status" value="1"/>
</dbReference>
<evidence type="ECO:0000256" key="2">
    <source>
        <dbReference type="ARBA" id="ARBA00023004"/>
    </source>
</evidence>
<dbReference type="Proteomes" id="UP000711407">
    <property type="component" value="Unassembled WGS sequence"/>
</dbReference>
<name>A0A921EA30_9BACT</name>
<dbReference type="PROSITE" id="PS51379">
    <property type="entry name" value="4FE4S_FER_2"/>
    <property type="match status" value="2"/>
</dbReference>
<protein>
    <submittedName>
        <fullName evidence="5">Coenzyme F420 hydrogenase/dehydrogenase, beta subunit C-terminal domain</fullName>
    </submittedName>
</protein>
<dbReference type="InterPro" id="IPR017900">
    <property type="entry name" value="4Fe4S_Fe_S_CS"/>
</dbReference>
<evidence type="ECO:0000313" key="6">
    <source>
        <dbReference type="Proteomes" id="UP000711407"/>
    </source>
</evidence>
<dbReference type="Pfam" id="PF04432">
    <property type="entry name" value="FrhB_FdhB_C"/>
    <property type="match status" value="1"/>
</dbReference>
<evidence type="ECO:0000256" key="1">
    <source>
        <dbReference type="ARBA" id="ARBA00022723"/>
    </source>
</evidence>
<dbReference type="GO" id="GO:0046872">
    <property type="term" value="F:metal ion binding"/>
    <property type="evidence" value="ECO:0007669"/>
    <property type="project" value="UniProtKB-KW"/>
</dbReference>
<dbReference type="SUPFAM" id="SSF54862">
    <property type="entry name" value="4Fe-4S ferredoxins"/>
    <property type="match status" value="1"/>
</dbReference>
<evidence type="ECO:0000256" key="3">
    <source>
        <dbReference type="ARBA" id="ARBA00023014"/>
    </source>
</evidence>
<comment type="caution">
    <text evidence="5">The sequence shown here is derived from an EMBL/GenBank/DDBJ whole genome shotgun (WGS) entry which is preliminary data.</text>
</comment>
<dbReference type="InterPro" id="IPR017896">
    <property type="entry name" value="4Fe4S_Fe-S-bd"/>
</dbReference>
<feature type="domain" description="4Fe-4S ferredoxin-type" evidence="4">
    <location>
        <begin position="1"/>
        <end position="30"/>
    </location>
</feature>
<dbReference type="InterPro" id="IPR007525">
    <property type="entry name" value="FrhB_FdhB_C"/>
</dbReference>
<feature type="domain" description="4Fe-4S ferredoxin-type" evidence="4">
    <location>
        <begin position="35"/>
        <end position="64"/>
    </location>
</feature>
<evidence type="ECO:0000313" key="5">
    <source>
        <dbReference type="EMBL" id="HJE39707.1"/>
    </source>
</evidence>
<keyword evidence="2" id="KW-0408">Iron</keyword>
<proteinExistence type="predicted"/>
<keyword evidence="1" id="KW-0479">Metal-binding</keyword>
<gene>
    <name evidence="5" type="ORF">K8V47_08140</name>
</gene>
<reference evidence="5" key="2">
    <citation type="submission" date="2021-09" db="EMBL/GenBank/DDBJ databases">
        <authorList>
            <person name="Gilroy R."/>
        </authorList>
    </citation>
    <scope>NUCLEOTIDE SEQUENCE</scope>
    <source>
        <strain evidence="5">4100</strain>
    </source>
</reference>
<dbReference type="Gene3D" id="3.30.70.20">
    <property type="match status" value="1"/>
</dbReference>
<keyword evidence="3" id="KW-0411">Iron-sulfur</keyword>
<dbReference type="PROSITE" id="PS00198">
    <property type="entry name" value="4FE4S_FER_1"/>
    <property type="match status" value="1"/>
</dbReference>
<dbReference type="EMBL" id="DYXT01000042">
    <property type="protein sequence ID" value="HJE39707.1"/>
    <property type="molecule type" value="Genomic_DNA"/>
</dbReference>
<dbReference type="InterPro" id="IPR052977">
    <property type="entry name" value="Polyferredoxin-like_ET"/>
</dbReference>
<dbReference type="PANTHER" id="PTHR43193">
    <property type="match status" value="1"/>
</dbReference>
<sequence>MIRLERVEDCCGCSACANVCGHGAITMVVDAEGFSYPKIDESLCTDCGLCARVCPIIARKSMDLSAKTYKSLYAGRLKDEAALRRSASGGAFWALASAVIADGGVVFGAVYDDDMRVVHRSADTLEGCRAFQGSKYSQSDTYQAYREARDMVRSGRKVLFTGTPCQIDGLLRFLIKKYDNLLTMDVVCHAVPSPQIFSDYISLVNRRLKGRLTDINMRDKSTRGWSHAFTYRYDLADGRSLVDQDKTVDWGRLFFSKLIDRPSCHECKYTNLNRASDITVADFWDDDNMRPDLRSPLGTSLLMANTDAGERMLRDVADTITMSAITEREALQPCLQRPTAADSRRRQFWGDYHAHGFGYVYRRYFDDTNYQKFKNMI</sequence>
<evidence type="ECO:0000259" key="4">
    <source>
        <dbReference type="PROSITE" id="PS51379"/>
    </source>
</evidence>